<dbReference type="AlphaFoldDB" id="A0A835F7I2"/>
<accession>A0A835F7I2</accession>
<dbReference type="PANTHER" id="PTHR45730:SF137">
    <property type="entry name" value="OS09G0430600 PROTEIN"/>
    <property type="match status" value="1"/>
</dbReference>
<keyword evidence="1" id="KW-0863">Zinc-finger</keyword>
<keyword evidence="1" id="KW-0862">Zinc</keyword>
<dbReference type="EMBL" id="JACEFO010001613">
    <property type="protein sequence ID" value="KAF8730740.1"/>
    <property type="molecule type" value="Genomic_DNA"/>
</dbReference>
<dbReference type="Proteomes" id="UP000636709">
    <property type="component" value="Unassembled WGS sequence"/>
</dbReference>
<keyword evidence="4" id="KW-1185">Reference proteome</keyword>
<gene>
    <name evidence="3" type="ORF">HU200_016602</name>
</gene>
<dbReference type="InterPro" id="IPR045320">
    <property type="entry name" value="JAGGED/SL1-like"/>
</dbReference>
<feature type="domain" description="C2H2-type" evidence="2">
    <location>
        <begin position="24"/>
        <end position="51"/>
    </location>
</feature>
<sequence length="143" mass="16163">MEQEHNLELTLSHCSSSTDTTGFFLCVYCDRKFFSPQALGGHQNAHKYERGLAKHRREIAAAMRTHAGALDSERRPGRASQLVVATHNRSSQPIMKADLVPALLTNKERPLGARLWRRRYRRRAGLIPQALIGSDLIILLLHL</sequence>
<dbReference type="OrthoDB" id="632497at2759"/>
<evidence type="ECO:0000313" key="4">
    <source>
        <dbReference type="Proteomes" id="UP000636709"/>
    </source>
</evidence>
<evidence type="ECO:0000256" key="1">
    <source>
        <dbReference type="PROSITE-ProRule" id="PRU00042"/>
    </source>
</evidence>
<dbReference type="PROSITE" id="PS00028">
    <property type="entry name" value="ZINC_FINGER_C2H2_1"/>
    <property type="match status" value="1"/>
</dbReference>
<organism evidence="3 4">
    <name type="scientific">Digitaria exilis</name>
    <dbReference type="NCBI Taxonomy" id="1010633"/>
    <lineage>
        <taxon>Eukaryota</taxon>
        <taxon>Viridiplantae</taxon>
        <taxon>Streptophyta</taxon>
        <taxon>Embryophyta</taxon>
        <taxon>Tracheophyta</taxon>
        <taxon>Spermatophyta</taxon>
        <taxon>Magnoliopsida</taxon>
        <taxon>Liliopsida</taxon>
        <taxon>Poales</taxon>
        <taxon>Poaceae</taxon>
        <taxon>PACMAD clade</taxon>
        <taxon>Panicoideae</taxon>
        <taxon>Panicodae</taxon>
        <taxon>Paniceae</taxon>
        <taxon>Anthephorinae</taxon>
        <taxon>Digitaria</taxon>
    </lineage>
</organism>
<dbReference type="SUPFAM" id="SSF57667">
    <property type="entry name" value="beta-beta-alpha zinc fingers"/>
    <property type="match status" value="1"/>
</dbReference>
<comment type="caution">
    <text evidence="3">The sequence shown here is derived from an EMBL/GenBank/DDBJ whole genome shotgun (WGS) entry which is preliminary data.</text>
</comment>
<reference evidence="3" key="1">
    <citation type="submission" date="2020-07" db="EMBL/GenBank/DDBJ databases">
        <title>Genome sequence and genetic diversity analysis of an under-domesticated orphan crop, white fonio (Digitaria exilis).</title>
        <authorList>
            <person name="Bennetzen J.L."/>
            <person name="Chen S."/>
            <person name="Ma X."/>
            <person name="Wang X."/>
            <person name="Yssel A.E.J."/>
            <person name="Chaluvadi S.R."/>
            <person name="Johnson M."/>
            <person name="Gangashetty P."/>
            <person name="Hamidou F."/>
            <person name="Sanogo M.D."/>
            <person name="Zwaenepoel A."/>
            <person name="Wallace J."/>
            <person name="Van De Peer Y."/>
            <person name="Van Deynze A."/>
        </authorList>
    </citation>
    <scope>NUCLEOTIDE SEQUENCE</scope>
    <source>
        <tissue evidence="3">Leaves</tissue>
    </source>
</reference>
<dbReference type="InterPro" id="IPR036236">
    <property type="entry name" value="Znf_C2H2_sf"/>
</dbReference>
<evidence type="ECO:0000313" key="3">
    <source>
        <dbReference type="EMBL" id="KAF8730740.1"/>
    </source>
</evidence>
<name>A0A835F7I2_9POAL</name>
<proteinExistence type="predicted"/>
<dbReference type="InterPro" id="IPR013087">
    <property type="entry name" value="Znf_C2H2_type"/>
</dbReference>
<dbReference type="PROSITE" id="PS50157">
    <property type="entry name" value="ZINC_FINGER_C2H2_2"/>
    <property type="match status" value="1"/>
</dbReference>
<protein>
    <recommendedName>
        <fullName evidence="2">C2H2-type domain-containing protein</fullName>
    </recommendedName>
</protein>
<dbReference type="PANTHER" id="PTHR45730">
    <property type="entry name" value="ZINC FINGER PROTEIN JAGGED"/>
    <property type="match status" value="1"/>
</dbReference>
<evidence type="ECO:0000259" key="2">
    <source>
        <dbReference type="PROSITE" id="PS50157"/>
    </source>
</evidence>
<dbReference type="Gramene" id="Dexi8B01G0006700.1">
    <property type="protein sequence ID" value="Dexi8B01G0006700.1:cds"/>
    <property type="gene ID" value="Dexi8B01G0006700"/>
</dbReference>
<dbReference type="GO" id="GO:0008270">
    <property type="term" value="F:zinc ion binding"/>
    <property type="evidence" value="ECO:0007669"/>
    <property type="project" value="UniProtKB-KW"/>
</dbReference>
<keyword evidence="1" id="KW-0479">Metal-binding</keyword>
<dbReference type="GO" id="GO:0003700">
    <property type="term" value="F:DNA-binding transcription factor activity"/>
    <property type="evidence" value="ECO:0007669"/>
    <property type="project" value="InterPro"/>
</dbReference>